<dbReference type="AlphaFoldDB" id="A0A9N9L397"/>
<evidence type="ECO:0000256" key="1">
    <source>
        <dbReference type="SAM" id="MobiDB-lite"/>
    </source>
</evidence>
<accession>A0A9N9L397</accession>
<protein>
    <submittedName>
        <fullName evidence="2">Uncharacterized protein</fullName>
    </submittedName>
</protein>
<reference evidence="2" key="1">
    <citation type="submission" date="2021-07" db="EMBL/GenBank/DDBJ databases">
        <authorList>
            <person name="Durling M."/>
        </authorList>
    </citation>
    <scope>NUCLEOTIDE SEQUENCE</scope>
</reference>
<organism evidence="2 3">
    <name type="scientific">Hymenoscyphus fraxineus</name>
    <dbReference type="NCBI Taxonomy" id="746836"/>
    <lineage>
        <taxon>Eukaryota</taxon>
        <taxon>Fungi</taxon>
        <taxon>Dikarya</taxon>
        <taxon>Ascomycota</taxon>
        <taxon>Pezizomycotina</taxon>
        <taxon>Leotiomycetes</taxon>
        <taxon>Helotiales</taxon>
        <taxon>Helotiaceae</taxon>
        <taxon>Hymenoscyphus</taxon>
    </lineage>
</organism>
<feature type="region of interest" description="Disordered" evidence="1">
    <location>
        <begin position="1"/>
        <end position="24"/>
    </location>
</feature>
<evidence type="ECO:0000313" key="2">
    <source>
        <dbReference type="EMBL" id="CAG8957373.1"/>
    </source>
</evidence>
<dbReference type="EMBL" id="CAJVRL010000078">
    <property type="protein sequence ID" value="CAG8957373.1"/>
    <property type="molecule type" value="Genomic_DNA"/>
</dbReference>
<evidence type="ECO:0000313" key="3">
    <source>
        <dbReference type="Proteomes" id="UP000696280"/>
    </source>
</evidence>
<proteinExistence type="predicted"/>
<name>A0A9N9L397_9HELO</name>
<keyword evidence="3" id="KW-1185">Reference proteome</keyword>
<gene>
    <name evidence="2" type="ORF">HYFRA_00010799</name>
</gene>
<dbReference type="OrthoDB" id="62952at2759"/>
<feature type="compositionally biased region" description="Polar residues" evidence="1">
    <location>
        <begin position="7"/>
        <end position="16"/>
    </location>
</feature>
<comment type="caution">
    <text evidence="2">The sequence shown here is derived from an EMBL/GenBank/DDBJ whole genome shotgun (WGS) entry which is preliminary data.</text>
</comment>
<sequence length="222" mass="24641">MKRTLEDTASQEDNPNIPSPQSPTAATIRFANSRDSPTTNARRFTTTASPDKQLCNSTFNWTMQNIGFIALYTAAIYSGTLATGNLRRIKNVFIIASPYEDTGSESGLAINWAAIFANLQELHFLLPKPSSDYMVYPCDTGLWRSSAAPQLKELIDYLGKLLASKGPEVTIKFDDTGDGGVGELIRRHFPNHSVKVQLSDEVFERSEAPSHYLKKRGYLTFP</sequence>
<dbReference type="Proteomes" id="UP000696280">
    <property type="component" value="Unassembled WGS sequence"/>
</dbReference>